<dbReference type="RefSeq" id="WP_073380744.1">
    <property type="nucleotide sequence ID" value="NZ_FQZK01000012.1"/>
</dbReference>
<accession>A0A1M6NQH1</accession>
<dbReference type="InterPro" id="IPR047114">
    <property type="entry name" value="YciF"/>
</dbReference>
<keyword evidence="2" id="KW-1185">Reference proteome</keyword>
<dbReference type="InterPro" id="IPR009078">
    <property type="entry name" value="Ferritin-like_SF"/>
</dbReference>
<dbReference type="EMBL" id="FQZK01000012">
    <property type="protein sequence ID" value="SHJ97963.1"/>
    <property type="molecule type" value="Genomic_DNA"/>
</dbReference>
<name>A0A1M6NQH1_9ACTN</name>
<dbReference type="PANTHER" id="PTHR30565">
    <property type="entry name" value="PROTEIN YCIF"/>
    <property type="match status" value="1"/>
</dbReference>
<protein>
    <submittedName>
        <fullName evidence="1">Ferritin-like metal-binding protein YciE</fullName>
    </submittedName>
</protein>
<organism evidence="1 2">
    <name type="scientific">Nocardiopsis flavescens</name>
    <dbReference type="NCBI Taxonomy" id="758803"/>
    <lineage>
        <taxon>Bacteria</taxon>
        <taxon>Bacillati</taxon>
        <taxon>Actinomycetota</taxon>
        <taxon>Actinomycetes</taxon>
        <taxon>Streptosporangiales</taxon>
        <taxon>Nocardiopsidaceae</taxon>
        <taxon>Nocardiopsis</taxon>
    </lineage>
</organism>
<gene>
    <name evidence="1" type="ORF">SAMN05421803_11252</name>
</gene>
<dbReference type="Proteomes" id="UP000184452">
    <property type="component" value="Unassembled WGS sequence"/>
</dbReference>
<dbReference type="InterPro" id="IPR010287">
    <property type="entry name" value="DUF892_YciF-like"/>
</dbReference>
<evidence type="ECO:0000313" key="1">
    <source>
        <dbReference type="EMBL" id="SHJ97963.1"/>
    </source>
</evidence>
<sequence>MTSRELLIAWLNDAYAMERSLEDTLKRHLKDAEGEPEVHARIQRHIEETRRQAETVRSCVEALGGKVSKVKTLFAEMMGTVQGVANKPAGDTLVKNALADYAAEHFEIASYRALIAAARALGEEEVAVRLTGVLREEEDMARFLEERLPHAVRAALADADR</sequence>
<reference evidence="1 2" key="1">
    <citation type="submission" date="2016-11" db="EMBL/GenBank/DDBJ databases">
        <authorList>
            <person name="Jaros S."/>
            <person name="Januszkiewicz K."/>
            <person name="Wedrychowicz H."/>
        </authorList>
    </citation>
    <scope>NUCLEOTIDE SEQUENCE [LARGE SCALE GENOMIC DNA]</scope>
    <source>
        <strain evidence="1 2">CGMCC 4.5723</strain>
    </source>
</reference>
<dbReference type="Gene3D" id="1.20.1260.10">
    <property type="match status" value="1"/>
</dbReference>
<proteinExistence type="predicted"/>
<dbReference type="PANTHER" id="PTHR30565:SF9">
    <property type="entry name" value="PROTEIN YCIF"/>
    <property type="match status" value="1"/>
</dbReference>
<dbReference type="AlphaFoldDB" id="A0A1M6NQH1"/>
<dbReference type="STRING" id="758803.SAMN05421803_11252"/>
<dbReference type="OrthoDB" id="9797741at2"/>
<dbReference type="SUPFAM" id="SSF47240">
    <property type="entry name" value="Ferritin-like"/>
    <property type="match status" value="1"/>
</dbReference>
<dbReference type="InterPro" id="IPR012347">
    <property type="entry name" value="Ferritin-like"/>
</dbReference>
<evidence type="ECO:0000313" key="2">
    <source>
        <dbReference type="Proteomes" id="UP000184452"/>
    </source>
</evidence>
<dbReference type="Pfam" id="PF05974">
    <property type="entry name" value="DUF892"/>
    <property type="match status" value="1"/>
</dbReference>